<dbReference type="Gene3D" id="3.40.50.2000">
    <property type="entry name" value="Glycogen Phosphorylase B"/>
    <property type="match status" value="2"/>
</dbReference>
<dbReference type="EMBL" id="CP151518">
    <property type="protein sequence ID" value="WZN67200.1"/>
    <property type="molecule type" value="Genomic_DNA"/>
</dbReference>
<organism evidence="12 13">
    <name type="scientific">Chloropicon roscoffensis</name>
    <dbReference type="NCBI Taxonomy" id="1461544"/>
    <lineage>
        <taxon>Eukaryota</taxon>
        <taxon>Viridiplantae</taxon>
        <taxon>Chlorophyta</taxon>
        <taxon>Chloropicophyceae</taxon>
        <taxon>Chloropicales</taxon>
        <taxon>Chloropicaceae</taxon>
        <taxon>Chloropicon</taxon>
    </lineage>
</organism>
<comment type="similarity">
    <text evidence="3 8">Belongs to the glycosyltransferase 1 family. Bacterial/plant glycogen synthase subfamily.</text>
</comment>
<feature type="domain" description="Glycosyl transferase family 1" evidence="10">
    <location>
        <begin position="487"/>
        <end position="639"/>
    </location>
</feature>
<accession>A0AAX4PML5</accession>
<dbReference type="SUPFAM" id="SSF53756">
    <property type="entry name" value="UDP-Glycosyltransferase/glycogen phosphorylase"/>
    <property type="match status" value="1"/>
</dbReference>
<comment type="subcellular location">
    <subcellularLocation>
        <location evidence="8">Plastid</location>
        <location evidence="8">Chloroplast</location>
    </subcellularLocation>
    <subcellularLocation>
        <location evidence="8">Plastid</location>
        <location evidence="8">Amyloplast</location>
    </subcellularLocation>
</comment>
<dbReference type="InterPro" id="IPR001296">
    <property type="entry name" value="Glyco_trans_1"/>
</dbReference>
<evidence type="ECO:0000256" key="8">
    <source>
        <dbReference type="RuleBase" id="RU361232"/>
    </source>
</evidence>
<name>A0AAX4PML5_9CHLO</name>
<dbReference type="Pfam" id="PF08323">
    <property type="entry name" value="Glyco_transf_5"/>
    <property type="match status" value="1"/>
</dbReference>
<evidence type="ECO:0000256" key="6">
    <source>
        <dbReference type="ARBA" id="ARBA00022922"/>
    </source>
</evidence>
<dbReference type="GO" id="GO:0009501">
    <property type="term" value="C:amyloplast"/>
    <property type="evidence" value="ECO:0007669"/>
    <property type="project" value="UniProtKB-SubCell"/>
</dbReference>
<evidence type="ECO:0000256" key="1">
    <source>
        <dbReference type="ARBA" id="ARBA00001478"/>
    </source>
</evidence>
<evidence type="ECO:0000256" key="2">
    <source>
        <dbReference type="ARBA" id="ARBA00004727"/>
    </source>
</evidence>
<dbReference type="NCBIfam" id="TIGR02095">
    <property type="entry name" value="glgA"/>
    <property type="match status" value="1"/>
</dbReference>
<dbReference type="AlphaFoldDB" id="A0AAX4PML5"/>
<dbReference type="InterPro" id="IPR011835">
    <property type="entry name" value="GS/SS"/>
</dbReference>
<keyword evidence="6 8" id="KW-0750">Starch biosynthesis</keyword>
<dbReference type="Proteomes" id="UP001472866">
    <property type="component" value="Chromosome 18"/>
</dbReference>
<dbReference type="CDD" id="cd03791">
    <property type="entry name" value="GT5_Glycogen_synthase_DULL1-like"/>
    <property type="match status" value="1"/>
</dbReference>
<evidence type="ECO:0000256" key="7">
    <source>
        <dbReference type="ARBA" id="ARBA00023234"/>
    </source>
</evidence>
<evidence type="ECO:0000313" key="13">
    <source>
        <dbReference type="Proteomes" id="UP001472866"/>
    </source>
</evidence>
<feature type="compositionally biased region" description="Basic and acidic residues" evidence="9">
    <location>
        <begin position="83"/>
        <end position="98"/>
    </location>
</feature>
<evidence type="ECO:0000256" key="5">
    <source>
        <dbReference type="ARBA" id="ARBA00022679"/>
    </source>
</evidence>
<dbReference type="Pfam" id="PF00534">
    <property type="entry name" value="Glycos_transf_1"/>
    <property type="match status" value="1"/>
</dbReference>
<dbReference type="HAMAP" id="MF_00484">
    <property type="entry name" value="Glycogen_synth"/>
    <property type="match status" value="1"/>
</dbReference>
<dbReference type="EC" id="2.4.1.-" evidence="8"/>
<dbReference type="GO" id="GO:0009011">
    <property type="term" value="F:alpha-1,4-glucan glucosyltransferase (ADP-glucose donor) activity"/>
    <property type="evidence" value="ECO:0007669"/>
    <property type="project" value="UniProtKB-EC"/>
</dbReference>
<dbReference type="GO" id="GO:0004373">
    <property type="term" value="F:alpha-1,4-glucan glucosyltransferase (UDP-glucose donor) activity"/>
    <property type="evidence" value="ECO:0007669"/>
    <property type="project" value="InterPro"/>
</dbReference>
<keyword evidence="7 8" id="KW-0934">Plastid</keyword>
<keyword evidence="8" id="KW-0150">Chloroplast</keyword>
<feature type="domain" description="Starch synthase catalytic" evidence="11">
    <location>
        <begin position="114"/>
        <end position="422"/>
    </location>
</feature>
<evidence type="ECO:0000256" key="4">
    <source>
        <dbReference type="ARBA" id="ARBA00022676"/>
    </source>
</evidence>
<comment type="catalytic activity">
    <reaction evidence="1">
        <text>[(1-&gt;4)-alpha-D-glucosyl](n) + ADP-alpha-D-glucose = [(1-&gt;4)-alpha-D-glucosyl](n+1) + ADP + H(+)</text>
        <dbReference type="Rhea" id="RHEA:18189"/>
        <dbReference type="Rhea" id="RHEA-COMP:9584"/>
        <dbReference type="Rhea" id="RHEA-COMP:9587"/>
        <dbReference type="ChEBI" id="CHEBI:15378"/>
        <dbReference type="ChEBI" id="CHEBI:15444"/>
        <dbReference type="ChEBI" id="CHEBI:57498"/>
        <dbReference type="ChEBI" id="CHEBI:456216"/>
        <dbReference type="EC" id="2.4.1.21"/>
    </reaction>
</comment>
<evidence type="ECO:0000256" key="9">
    <source>
        <dbReference type="SAM" id="MobiDB-lite"/>
    </source>
</evidence>
<dbReference type="PANTHER" id="PTHR45825:SF11">
    <property type="entry name" value="ALPHA AMYLASE DOMAIN-CONTAINING PROTEIN"/>
    <property type="match status" value="1"/>
</dbReference>
<evidence type="ECO:0000259" key="10">
    <source>
        <dbReference type="Pfam" id="PF00534"/>
    </source>
</evidence>
<reference evidence="12 13" key="1">
    <citation type="submission" date="2024-03" db="EMBL/GenBank/DDBJ databases">
        <title>Complete genome sequence of the green alga Chloropicon roscoffensis RCC1871.</title>
        <authorList>
            <person name="Lemieux C."/>
            <person name="Pombert J.-F."/>
            <person name="Otis C."/>
            <person name="Turmel M."/>
        </authorList>
    </citation>
    <scope>NUCLEOTIDE SEQUENCE [LARGE SCALE GENOMIC DNA]</scope>
    <source>
        <strain evidence="12 13">RCC1871</strain>
    </source>
</reference>
<keyword evidence="7 8" id="KW-0035">Amyloplast</keyword>
<dbReference type="PANTHER" id="PTHR45825">
    <property type="entry name" value="GRANULE-BOUND STARCH SYNTHASE 1, CHLOROPLASTIC/AMYLOPLASTIC"/>
    <property type="match status" value="1"/>
</dbReference>
<dbReference type="GO" id="GO:0019252">
    <property type="term" value="P:starch biosynthetic process"/>
    <property type="evidence" value="ECO:0007669"/>
    <property type="project" value="UniProtKB-UniRule"/>
</dbReference>
<evidence type="ECO:0000259" key="11">
    <source>
        <dbReference type="Pfam" id="PF08323"/>
    </source>
</evidence>
<comment type="pathway">
    <text evidence="2 8">Glycan biosynthesis; starch biosynthesis.</text>
</comment>
<proteinExistence type="inferred from homology"/>
<protein>
    <recommendedName>
        <fullName evidence="8">Starch synthase, chloroplastic/amyloplastic</fullName>
        <ecNumber evidence="8">2.4.1.-</ecNumber>
    </recommendedName>
</protein>
<sequence length="674" mass="73961">MPLIENACFGAARGGHVGCTMAHGAPRKPPRGRDRLVQSGSLSTMRRPCRARSGNLDAEIQVLKEQNLELLAKISARARLKQERAEGGGGAEARRGEEVTPPTTSPRGDGAMDVVYVTAEVSPFSKTGGLADVSKSLPVALAKEAGHNVTVVSPLYGFVRDRYVLGEGVEHPSGVGEVGEGLGGCRLRCVFENVTLDMGRSGKQTIRLYGTRWRHVDWIFVDHPCFQSSSSSPYGDRNGEFIDNPFRFSLLSLAALELPLQWWSSLERRRDVRDDEILFVANDWHAAMVPVHLSRRFRRHGVLKNARCLLCIHNLFHQGTIAPTDHTYGMLGLGDEHRQLLEHCLAPAAFTQPEAYVDAVLDEWDPMRPELGDSSSLGVEGEPCLSVLVAGIRSSDRIVTVSPTYAWEILSRQGFGFGFGLTNELLKRRDDLHGILNGIDGPEEGLCPSSDKLIPHMYSAADLSGKTVCKESLLRELGFLEAGAAAEVPLIGFIGRLDKQKGADVLLDALPRLFDRHQDARVVMLGTGDPSLEQRIQSAEGSFSDNLRGVVGFDVALSHRIFAGCDILLMPSTFEPCGLNQMVAMRYGTVPVVHRVGGLKETVEDYNQRSGTGTGWTFSPCTPDRLLETLSVALSVHARKEEWQALARRCMAEDHSWRQAASQYDALARWTMES</sequence>
<evidence type="ECO:0000313" key="12">
    <source>
        <dbReference type="EMBL" id="WZN67200.1"/>
    </source>
</evidence>
<keyword evidence="5" id="KW-0808">Transferase</keyword>
<gene>
    <name evidence="12" type="ORF">HKI87_18g87720</name>
</gene>
<dbReference type="GO" id="GO:0009507">
    <property type="term" value="C:chloroplast"/>
    <property type="evidence" value="ECO:0007669"/>
    <property type="project" value="UniProtKB-SubCell"/>
</dbReference>
<keyword evidence="13" id="KW-1185">Reference proteome</keyword>
<evidence type="ECO:0000256" key="3">
    <source>
        <dbReference type="ARBA" id="ARBA00010281"/>
    </source>
</evidence>
<feature type="region of interest" description="Disordered" evidence="9">
    <location>
        <begin position="83"/>
        <end position="110"/>
    </location>
</feature>
<dbReference type="InterPro" id="IPR013534">
    <property type="entry name" value="Starch_synth_cat_dom"/>
</dbReference>
<keyword evidence="4 8" id="KW-0328">Glycosyltransferase</keyword>